<dbReference type="EMBL" id="LR899009">
    <property type="protein sequence ID" value="CAD7077126.1"/>
    <property type="molecule type" value="Genomic_DNA"/>
</dbReference>
<gene>
    <name evidence="13" type="ORF">HERILL_LOCUS500</name>
</gene>
<evidence type="ECO:0000256" key="9">
    <source>
        <dbReference type="ARBA" id="ARBA00023136"/>
    </source>
</evidence>
<keyword evidence="7" id="KW-0256">Endoplasmic reticulum</keyword>
<feature type="domain" description="GPI ethanolamine phosphate transferase 2 C-terminal" evidence="12">
    <location>
        <begin position="617"/>
        <end position="920"/>
    </location>
</feature>
<evidence type="ECO:0000259" key="12">
    <source>
        <dbReference type="Pfam" id="PF19316"/>
    </source>
</evidence>
<dbReference type="InParanoid" id="A0A7R8YP83"/>
<dbReference type="FunCoup" id="A0A7R8YP83">
    <property type="interactions" value="837"/>
</dbReference>
<dbReference type="Proteomes" id="UP000594454">
    <property type="component" value="Chromosome 1"/>
</dbReference>
<feature type="transmembrane region" description="Helical" evidence="11">
    <location>
        <begin position="839"/>
        <end position="863"/>
    </location>
</feature>
<dbReference type="InterPro" id="IPR017850">
    <property type="entry name" value="Alkaline_phosphatase_core_sf"/>
</dbReference>
<proteinExistence type="inferred from homology"/>
<comment type="subcellular location">
    <subcellularLocation>
        <location evidence="1">Endoplasmic reticulum membrane</location>
        <topology evidence="1">Multi-pass membrane protein</topology>
    </subcellularLocation>
</comment>
<dbReference type="InterPro" id="IPR039527">
    <property type="entry name" value="PIGG/GPI7"/>
</dbReference>
<evidence type="ECO:0000256" key="5">
    <source>
        <dbReference type="ARBA" id="ARBA00022679"/>
    </source>
</evidence>
<comment type="pathway">
    <text evidence="2">Glycolipid biosynthesis; glycosylphosphatidylinositol-anchor biosynthesis.</text>
</comment>
<evidence type="ECO:0000256" key="3">
    <source>
        <dbReference type="ARBA" id="ARBA00005315"/>
    </source>
</evidence>
<organism evidence="13 14">
    <name type="scientific">Hermetia illucens</name>
    <name type="common">Black soldier fly</name>
    <dbReference type="NCBI Taxonomy" id="343691"/>
    <lineage>
        <taxon>Eukaryota</taxon>
        <taxon>Metazoa</taxon>
        <taxon>Ecdysozoa</taxon>
        <taxon>Arthropoda</taxon>
        <taxon>Hexapoda</taxon>
        <taxon>Insecta</taxon>
        <taxon>Pterygota</taxon>
        <taxon>Neoptera</taxon>
        <taxon>Endopterygota</taxon>
        <taxon>Diptera</taxon>
        <taxon>Brachycera</taxon>
        <taxon>Stratiomyomorpha</taxon>
        <taxon>Stratiomyidae</taxon>
        <taxon>Hermetiinae</taxon>
        <taxon>Hermetia</taxon>
    </lineage>
</organism>
<protein>
    <recommendedName>
        <fullName evidence="12">GPI ethanolamine phosphate transferase 2 C-terminal domain-containing protein</fullName>
    </recommendedName>
</protein>
<dbReference type="UniPathway" id="UPA00196"/>
<evidence type="ECO:0000256" key="1">
    <source>
        <dbReference type="ARBA" id="ARBA00004477"/>
    </source>
</evidence>
<feature type="transmembrane region" description="Helical" evidence="11">
    <location>
        <begin position="883"/>
        <end position="905"/>
    </location>
</feature>
<dbReference type="OrthoDB" id="272139at2759"/>
<dbReference type="Pfam" id="PF01663">
    <property type="entry name" value="Phosphodiest"/>
    <property type="match status" value="1"/>
</dbReference>
<keyword evidence="14" id="KW-1185">Reference proteome</keyword>
<feature type="transmembrane region" description="Helical" evidence="11">
    <location>
        <begin position="493"/>
        <end position="511"/>
    </location>
</feature>
<feature type="transmembrane region" description="Helical" evidence="11">
    <location>
        <begin position="614"/>
        <end position="634"/>
    </location>
</feature>
<feature type="transmembrane region" description="Helical" evidence="11">
    <location>
        <begin position="654"/>
        <end position="672"/>
    </location>
</feature>
<feature type="transmembrane region" description="Helical" evidence="11">
    <location>
        <begin position="679"/>
        <end position="695"/>
    </location>
</feature>
<feature type="transmembrane region" description="Helical" evidence="11">
    <location>
        <begin position="715"/>
        <end position="732"/>
    </location>
</feature>
<evidence type="ECO:0000256" key="2">
    <source>
        <dbReference type="ARBA" id="ARBA00004687"/>
    </source>
</evidence>
<evidence type="ECO:0000256" key="7">
    <source>
        <dbReference type="ARBA" id="ARBA00022824"/>
    </source>
</evidence>
<feature type="transmembrane region" description="Helical" evidence="11">
    <location>
        <begin position="547"/>
        <end position="567"/>
    </location>
</feature>
<keyword evidence="8 11" id="KW-1133">Transmembrane helix</keyword>
<dbReference type="Pfam" id="PF19316">
    <property type="entry name" value="PIGO_PIGG"/>
    <property type="match status" value="2"/>
</dbReference>
<evidence type="ECO:0000313" key="14">
    <source>
        <dbReference type="Proteomes" id="UP000594454"/>
    </source>
</evidence>
<dbReference type="InterPro" id="IPR037674">
    <property type="entry name" value="PIG-G_N"/>
</dbReference>
<evidence type="ECO:0000256" key="4">
    <source>
        <dbReference type="ARBA" id="ARBA00022502"/>
    </source>
</evidence>
<feature type="transmembrane region" description="Helical" evidence="11">
    <location>
        <begin position="423"/>
        <end position="446"/>
    </location>
</feature>
<feature type="transmembrane region" description="Helical" evidence="11">
    <location>
        <begin position="523"/>
        <end position="541"/>
    </location>
</feature>
<feature type="transmembrane region" description="Helical" evidence="11">
    <location>
        <begin position="458"/>
        <end position="481"/>
    </location>
</feature>
<dbReference type="SUPFAM" id="SSF53649">
    <property type="entry name" value="Alkaline phosphatase-like"/>
    <property type="match status" value="1"/>
</dbReference>
<accession>A0A7R8YP83</accession>
<feature type="domain" description="GPI ethanolamine phosphate transferase 2 C-terminal" evidence="12">
    <location>
        <begin position="500"/>
        <end position="566"/>
    </location>
</feature>
<dbReference type="GO" id="GO:0006506">
    <property type="term" value="P:GPI anchor biosynthetic process"/>
    <property type="evidence" value="ECO:0007669"/>
    <property type="project" value="UniProtKB-UniPathway"/>
</dbReference>
<feature type="transmembrane region" description="Helical" evidence="11">
    <location>
        <begin position="7"/>
        <end position="31"/>
    </location>
</feature>
<keyword evidence="10" id="KW-0325">Glycoprotein</keyword>
<evidence type="ECO:0000313" key="13">
    <source>
        <dbReference type="EMBL" id="CAD7077126.1"/>
    </source>
</evidence>
<dbReference type="InterPro" id="IPR045687">
    <property type="entry name" value="PIGG/GPI7_C"/>
</dbReference>
<reference evidence="13 14" key="1">
    <citation type="submission" date="2020-11" db="EMBL/GenBank/DDBJ databases">
        <authorList>
            <person name="Wallbank WR R."/>
            <person name="Pardo Diaz C."/>
            <person name="Kozak K."/>
            <person name="Martin S."/>
            <person name="Jiggins C."/>
            <person name="Moest M."/>
            <person name="Warren A I."/>
            <person name="Generalovic N T."/>
            <person name="Byers J.R.P. K."/>
            <person name="Montejo-Kovacevich G."/>
            <person name="Yen C E."/>
        </authorList>
    </citation>
    <scope>NUCLEOTIDE SEQUENCE [LARGE SCALE GENOMIC DNA]</scope>
</reference>
<dbReference type="CDD" id="cd16024">
    <property type="entry name" value="GPI_EPT_2"/>
    <property type="match status" value="1"/>
</dbReference>
<sequence length="921" mass="105799">MELKSPGVVFVILITIIVGTIFFAHGFFSFLPNTSERAKRSSIPNHLGEIRLNTSSYSRRVSNVILMIIDAFKYDFVSVENMRYVSEQLKNENACLLRMKVDIPTVTMPRIKSMMTGTVSNFMDIVLNLGNTEVLTDSVLHQMYDRGDHLVFYGDNTWTKLFPDMFYRKQENYDSFYVHDFHSGDKNITKWLSSEFKHHNWDMLILHYLGLDHIGHVEGSFSTKIYDKLSEMDRVIQQIHTSASVIERNEKLPPLFIVTSDHGMRDTGGHGGSTIGEIFIPLIAFSTGCSNKSYNDAENIFHNQIDIAPTLAVLLGFPIPEASIGCVLTELIDVLDYEDQLFALYYNTDRLVKKAIQKFGMNTINATYYYKQYELALNFHAQFLRSTKGSAKNTFYHKAMARYRDSCQNLSGVLSSSFTHFDMFSILIGVVHIVYASILLVAMTVFFVSERHAKPIKLLSNILIAGFIGILIRLSACEIFASDSELCSSRWHYYAVFVVLALIAFANIRVFATTRFQRRDKPYIYLVTVFHACTLFSSSFIEEEHQTWYYIASTSLLVLFLMEMKYFKLETMNIRWSEAIDNFLRHKKRSSSFVSGGSRRGESITANLRKIDIMLSYMFSWTIIFALFAFVRRLNQTGDKWLSVRDIGDWMVEHKLTLSFLFFMSLVFLVYVLKDFNGLLTNILNFTAILLIYHYRTITGSVLLFDFKESTSKTSLIIFWLNIVEIYAINYLPALHRYLFHKEVSPQSVKNCLGAHVTAFSLISALLHKPHNAILVPVCVWTLERCFKSCDKLFRENNAVMYKVILSYWLGRAFFFLQGNSNNLASIDLTPGYIGLDSYNPIIVGLLVTINTYSGPILCYILLLHNVFNESDMKKNSIIIGRVIYITATTAVFPLAIYIFVMTLMRSHIFIWTVFSPKILI</sequence>
<evidence type="ECO:0000256" key="10">
    <source>
        <dbReference type="ARBA" id="ARBA00023180"/>
    </source>
</evidence>
<dbReference type="PANTHER" id="PTHR23072">
    <property type="entry name" value="PHOSPHATIDYLINOSITOL GLYCAN-RELATED"/>
    <property type="match status" value="1"/>
</dbReference>
<dbReference type="InterPro" id="IPR002591">
    <property type="entry name" value="Phosphodiest/P_Trfase"/>
</dbReference>
<keyword evidence="6 11" id="KW-0812">Transmembrane</keyword>
<dbReference type="GO" id="GO:0005789">
    <property type="term" value="C:endoplasmic reticulum membrane"/>
    <property type="evidence" value="ECO:0007669"/>
    <property type="project" value="UniProtKB-SubCell"/>
</dbReference>
<dbReference type="PANTHER" id="PTHR23072:SF0">
    <property type="entry name" value="GPI ETHANOLAMINE PHOSPHATE TRANSFERASE 2"/>
    <property type="match status" value="1"/>
</dbReference>
<evidence type="ECO:0000256" key="6">
    <source>
        <dbReference type="ARBA" id="ARBA00022692"/>
    </source>
</evidence>
<dbReference type="GO" id="GO:0051267">
    <property type="term" value="F:CP2 mannose-ethanolamine phosphotransferase activity"/>
    <property type="evidence" value="ECO:0007669"/>
    <property type="project" value="TreeGrafter"/>
</dbReference>
<keyword evidence="4" id="KW-0337">GPI-anchor biosynthesis</keyword>
<evidence type="ECO:0000256" key="8">
    <source>
        <dbReference type="ARBA" id="ARBA00022989"/>
    </source>
</evidence>
<keyword evidence="5" id="KW-0808">Transferase</keyword>
<comment type="similarity">
    <text evidence="3">Belongs to the PIGG/PIGN/PIGO family. PIGG subfamily.</text>
</comment>
<dbReference type="Gene3D" id="3.40.720.10">
    <property type="entry name" value="Alkaline Phosphatase, subunit A"/>
    <property type="match status" value="1"/>
</dbReference>
<dbReference type="AlphaFoldDB" id="A0A7R8YP83"/>
<keyword evidence="9 11" id="KW-0472">Membrane</keyword>
<name>A0A7R8YP83_HERIL</name>
<evidence type="ECO:0000256" key="11">
    <source>
        <dbReference type="SAM" id="Phobius"/>
    </source>
</evidence>